<name>A0ABT6TSQ8_9BACL</name>
<dbReference type="InterPro" id="IPR011432">
    <property type="entry name" value="Shr-like_HID"/>
</dbReference>
<dbReference type="Gene3D" id="2.60.40.1220">
    <property type="match status" value="1"/>
</dbReference>
<accession>A0ABT6TSQ8</accession>
<evidence type="ECO:0000313" key="5">
    <source>
        <dbReference type="Proteomes" id="UP001161691"/>
    </source>
</evidence>
<proteinExistence type="predicted"/>
<feature type="domain" description="Heme-binding protein Shr-like Hb-interacting" evidence="3">
    <location>
        <begin position="666"/>
        <end position="737"/>
    </location>
</feature>
<sequence length="882" mass="96018">MKKVSVFMMLAMMVFAAFSYAPAASATTTVDNMPAWTKCADEQGVCDFTGTKEVRYGTDGNYFSDTATDGIECSNEEWGDPAPLQSKHCDARDLLPEGTPNVTGTLDDDFKTFTIRFDRSIAPSGTPEQLKSAITIKQVGTPEFAALGEADSVAYNVQDPDAIVLKLDQRLVGDHHAVRIAAGAVVLEGETVPYAAPIELSGIVGADIVPPAFVGAESLNDGEGVKLHFDEAITPVFPDTMEDEGEAIAYLQSQIQVAQDGEHFSPLVNDLINFSGDSSSIQISYQNDLKIVSGPKTKIKLAVGLFKDAAGNTTPELILDVSPPAIKSAALSSDNHDVTVTFDRNIYTTPFYNASMQLKSRIWLKEGSGHRRDLGANDTVEVVGDKLNIHFATALNGESSQIVISGGTLQDANGNYYSDELASPYLQANPEGDISDTAGPEYIDYQLSSDLKELTLKFNEEVAMSTQDLAAFKQNFSWYNSQVGYVNGLPSSATVTVSGRTVNIHFNTLIDENVFYVGFDLSKIADLAGNYSDNGIRWTNWIDVNNDATFRMRNANIGINGRFISLYFEAGPLEDLTVDENGSHLKEKIKISTDNGVTFNPLSTEDKVILSGSSIGILLHNRIVAGTMQVEIDSGILTDSHHYLVNVEGRQTITYNMPQMSGYLFSNADTVLKFENSPEWKSHIQSVKIWDYANRTYRELSKSEYDLTDSEIKIHKGIFLKDRSYEITVESEGYSTQYYDGYAYKSSDIFYMTAPSITKTSGITAKVFIYNLVYGNGNKNNASLLSSSESGGNTGTQAVVFELFDGNTPVSIAAAELAIGTGTYSANFNVTDAATKNYTVKAFVVSSFDSDTLNLGLNLGTVKTQAEIDEAMIMSQNNNNQD</sequence>
<comment type="caution">
    <text evidence="4">The sequence shown here is derived from an EMBL/GenBank/DDBJ whole genome shotgun (WGS) entry which is preliminary data.</text>
</comment>
<dbReference type="Pfam" id="PF07550">
    <property type="entry name" value="Shr-like_HID"/>
    <property type="match status" value="1"/>
</dbReference>
<protein>
    <submittedName>
        <fullName evidence="4">DUF1533 domain-containing protein</fullName>
    </submittedName>
</protein>
<dbReference type="EMBL" id="JAGRPV010000001">
    <property type="protein sequence ID" value="MDI4649882.1"/>
    <property type="molecule type" value="Genomic_DNA"/>
</dbReference>
<gene>
    <name evidence="4" type="ORF">KB449_33450</name>
</gene>
<evidence type="ECO:0000256" key="1">
    <source>
        <dbReference type="ARBA" id="ARBA00022729"/>
    </source>
</evidence>
<dbReference type="Proteomes" id="UP001161691">
    <property type="component" value="Unassembled WGS sequence"/>
</dbReference>
<reference evidence="4" key="1">
    <citation type="submission" date="2023-04" db="EMBL/GenBank/DDBJ databases">
        <title>Comparative genomic analysis of Cohnella hashimotonis sp. nov., isolated from the International Space Station.</title>
        <authorList>
            <person name="Venkateswaran K."/>
            <person name="Simpson A."/>
        </authorList>
    </citation>
    <scope>NUCLEOTIDE SEQUENCE</scope>
    <source>
        <strain evidence="4">F6_2S_P_1</strain>
    </source>
</reference>
<dbReference type="InterPro" id="IPR014755">
    <property type="entry name" value="Cu-Rt/internalin_Ig-like"/>
</dbReference>
<keyword evidence="5" id="KW-1185">Reference proteome</keyword>
<evidence type="ECO:0000256" key="2">
    <source>
        <dbReference type="SAM" id="SignalP"/>
    </source>
</evidence>
<evidence type="ECO:0000259" key="3">
    <source>
        <dbReference type="Pfam" id="PF07550"/>
    </source>
</evidence>
<keyword evidence="1 2" id="KW-0732">Signal</keyword>
<organism evidence="4 5">
    <name type="scientific">Cohnella hashimotonis</name>
    <dbReference type="NCBI Taxonomy" id="2826895"/>
    <lineage>
        <taxon>Bacteria</taxon>
        <taxon>Bacillati</taxon>
        <taxon>Bacillota</taxon>
        <taxon>Bacilli</taxon>
        <taxon>Bacillales</taxon>
        <taxon>Paenibacillaceae</taxon>
        <taxon>Cohnella</taxon>
    </lineage>
</organism>
<feature type="signal peptide" evidence="2">
    <location>
        <begin position="1"/>
        <end position="23"/>
    </location>
</feature>
<dbReference type="RefSeq" id="WP_282912486.1">
    <property type="nucleotide sequence ID" value="NZ_JAGRPV010000001.1"/>
</dbReference>
<feature type="chain" id="PRO_5045565065" evidence="2">
    <location>
        <begin position="24"/>
        <end position="882"/>
    </location>
</feature>
<evidence type="ECO:0000313" key="4">
    <source>
        <dbReference type="EMBL" id="MDI4649882.1"/>
    </source>
</evidence>